<dbReference type="Pfam" id="PF10250">
    <property type="entry name" value="O-FucT"/>
    <property type="match status" value="1"/>
</dbReference>
<evidence type="ECO:0000256" key="4">
    <source>
        <dbReference type="SAM" id="Phobius"/>
    </source>
</evidence>
<dbReference type="EMBL" id="KV460224">
    <property type="protein sequence ID" value="OBT97128.1"/>
    <property type="molecule type" value="Genomic_DNA"/>
</dbReference>
<protein>
    <submittedName>
        <fullName evidence="5">Uncharacterized protein</fullName>
    </submittedName>
</protein>
<proteinExistence type="predicted"/>
<keyword evidence="4" id="KW-0812">Transmembrane</keyword>
<accession>A0A1B8GMW8</accession>
<dbReference type="Gene3D" id="3.40.50.11350">
    <property type="match status" value="1"/>
</dbReference>
<keyword evidence="4" id="KW-0472">Membrane</keyword>
<evidence type="ECO:0000313" key="6">
    <source>
        <dbReference type="Proteomes" id="UP000091956"/>
    </source>
</evidence>
<dbReference type="Proteomes" id="UP000091956">
    <property type="component" value="Unassembled WGS sequence"/>
</dbReference>
<dbReference type="InterPro" id="IPR019378">
    <property type="entry name" value="GDP-Fuc_O-FucTrfase"/>
</dbReference>
<sequence length="451" mass="50447">MTSPLRMFGRFTPVFYIFIPLVAITTLYTVLFRLDRPPRSHNLSLFPLPSSSGSLSASSFPALRNLCNETEWTEGLWLQCHNNVGPSKTSMRGGLSNLRNRMQTCVRLAISAGAGVIIPTFATRSDTDLMEYITEECPEGLFDTKLYQQSLSAACPQLNIRACKDTKGLDTTVDAKFRKYLEPSHSNDTFRALIDDTIAKSEVVSTRAEISKDRPVRILYGDPYLAWNYTAAGETEVKKELFRALRYNDKLSQLGGRVFDALRETVSGPVVAVHLRGEKDWPNSFGELGTQIDLYTQALLELRNNTLGGNDTATIKDVYVSCGNPDAIRKFEKRLEPLGYIVHDKTSLLSKHTKILDKIERLRFDEKAITEYDSLVSADYFMGILTSSLSAIVAYARTVDGDGDYFEEYIHPNTTRGNFVDRVFPDSPSVRGDGKTKLMVLTGADIMDCFP</sequence>
<evidence type="ECO:0000256" key="3">
    <source>
        <dbReference type="ARBA" id="ARBA00023277"/>
    </source>
</evidence>
<keyword evidence="3" id="KW-0119">Carbohydrate metabolism</keyword>
<evidence type="ECO:0000256" key="2">
    <source>
        <dbReference type="ARBA" id="ARBA00023253"/>
    </source>
</evidence>
<feature type="transmembrane region" description="Helical" evidence="4">
    <location>
        <begin position="14"/>
        <end position="34"/>
    </location>
</feature>
<dbReference type="OrthoDB" id="20368at2759"/>
<reference evidence="5 6" key="1">
    <citation type="submission" date="2016-03" db="EMBL/GenBank/DDBJ databases">
        <title>Comparative genomics of Pseudogymnoascus destructans, the fungus causing white-nose syndrome of bats.</title>
        <authorList>
            <person name="Palmer J.M."/>
            <person name="Drees K.P."/>
            <person name="Foster J.T."/>
            <person name="Lindner D.L."/>
        </authorList>
    </citation>
    <scope>NUCLEOTIDE SEQUENCE [LARGE SCALE GENOMIC DNA]</scope>
    <source>
        <strain evidence="5 6">UAMH 10579</strain>
    </source>
</reference>
<dbReference type="RefSeq" id="XP_018130861.1">
    <property type="nucleotide sequence ID" value="XM_018274260.2"/>
</dbReference>
<reference evidence="6" key="2">
    <citation type="journal article" date="2018" name="Nat. Commun.">
        <title>Extreme sensitivity to ultraviolet light in the fungal pathogen causing white-nose syndrome of bats.</title>
        <authorList>
            <person name="Palmer J.M."/>
            <person name="Drees K.P."/>
            <person name="Foster J.T."/>
            <person name="Lindner D.L."/>
        </authorList>
    </citation>
    <scope>NUCLEOTIDE SEQUENCE [LARGE SCALE GENOMIC DNA]</scope>
    <source>
        <strain evidence="6">UAMH 10579</strain>
    </source>
</reference>
<keyword evidence="2" id="KW-0294">Fucose metabolism</keyword>
<dbReference type="GO" id="GO:0006004">
    <property type="term" value="P:fucose metabolic process"/>
    <property type="evidence" value="ECO:0007669"/>
    <property type="project" value="UniProtKB-KW"/>
</dbReference>
<keyword evidence="1" id="KW-0808">Transferase</keyword>
<dbReference type="AlphaFoldDB" id="A0A1B8GMW8"/>
<evidence type="ECO:0000256" key="1">
    <source>
        <dbReference type="ARBA" id="ARBA00022679"/>
    </source>
</evidence>
<organism evidence="5 6">
    <name type="scientific">Pseudogymnoascus verrucosus</name>
    <dbReference type="NCBI Taxonomy" id="342668"/>
    <lineage>
        <taxon>Eukaryota</taxon>
        <taxon>Fungi</taxon>
        <taxon>Dikarya</taxon>
        <taxon>Ascomycota</taxon>
        <taxon>Pezizomycotina</taxon>
        <taxon>Leotiomycetes</taxon>
        <taxon>Thelebolales</taxon>
        <taxon>Thelebolaceae</taxon>
        <taxon>Pseudogymnoascus</taxon>
    </lineage>
</organism>
<gene>
    <name evidence="5" type="ORF">VE01_04792</name>
</gene>
<keyword evidence="4" id="KW-1133">Transmembrane helix</keyword>
<dbReference type="CDD" id="cd11296">
    <property type="entry name" value="O-FucT_like"/>
    <property type="match status" value="1"/>
</dbReference>
<dbReference type="GeneID" id="28838178"/>
<keyword evidence="6" id="KW-1185">Reference proteome</keyword>
<name>A0A1B8GMW8_9PEZI</name>
<dbReference type="GO" id="GO:0016740">
    <property type="term" value="F:transferase activity"/>
    <property type="evidence" value="ECO:0007669"/>
    <property type="project" value="UniProtKB-KW"/>
</dbReference>
<evidence type="ECO:0000313" key="5">
    <source>
        <dbReference type="EMBL" id="OBT97128.1"/>
    </source>
</evidence>